<dbReference type="AlphaFoldDB" id="A0A1G8S439"/>
<feature type="signal peptide" evidence="6">
    <location>
        <begin position="1"/>
        <end position="22"/>
    </location>
</feature>
<dbReference type="RefSeq" id="WP_093153730.1">
    <property type="nucleotide sequence ID" value="NZ_FNEK01000014.1"/>
</dbReference>
<evidence type="ECO:0000256" key="3">
    <source>
        <dbReference type="ARBA" id="ARBA00022729"/>
    </source>
</evidence>
<evidence type="ECO:0000256" key="5">
    <source>
        <dbReference type="PIRNR" id="PIRNR019574"/>
    </source>
</evidence>
<evidence type="ECO:0000256" key="2">
    <source>
        <dbReference type="ARBA" id="ARBA00022448"/>
    </source>
</evidence>
<dbReference type="GO" id="GO:0019808">
    <property type="term" value="F:polyamine binding"/>
    <property type="evidence" value="ECO:0007669"/>
    <property type="project" value="InterPro"/>
</dbReference>
<gene>
    <name evidence="7" type="ORF">SAMN04488026_101452</name>
</gene>
<dbReference type="InterPro" id="IPR006059">
    <property type="entry name" value="SBP"/>
</dbReference>
<dbReference type="PIRSF" id="PIRSF019574">
    <property type="entry name" value="Periplasmic_polyamine_BP"/>
    <property type="match status" value="1"/>
</dbReference>
<dbReference type="Proteomes" id="UP000199382">
    <property type="component" value="Unassembled WGS sequence"/>
</dbReference>
<proteinExistence type="inferred from homology"/>
<dbReference type="Pfam" id="PF13416">
    <property type="entry name" value="SBP_bac_8"/>
    <property type="match status" value="1"/>
</dbReference>
<dbReference type="GO" id="GO:0042597">
    <property type="term" value="C:periplasmic space"/>
    <property type="evidence" value="ECO:0007669"/>
    <property type="project" value="UniProtKB-SubCell"/>
</dbReference>
<dbReference type="Gene3D" id="3.40.190.10">
    <property type="entry name" value="Periplasmic binding protein-like II"/>
    <property type="match status" value="2"/>
</dbReference>
<dbReference type="OrthoDB" id="9769319at2"/>
<feature type="chain" id="PRO_5011718667" description="Putrescine-binding periplasmic protein" evidence="6">
    <location>
        <begin position="23"/>
        <end position="363"/>
    </location>
</feature>
<sequence>MHHRTRITWIFAALLAGNGAGAAAQELAIYNWADYFGESTISNYEAETGAEVTLDFYESNEVLETKLLTGGSGFDVVFPAASNAEREFAAGALHPVDPSRLENYGNLDPEIVSALDQLPGGRQLGVPYTWGTVGLAYNSAMIAERLGDVSVDSWDIVFKPELAARIADCGIAVLDSPIELVSIGLDYLGHDPYSNDRDQLDEVTGLLTGLAGNTRYFANQRAVNDLATGDICMAILYSGDAGIAQARAMEAESGPEILYAIPKEGTLLWIDLMAIPADSGNIDAAYRFIDYMLRPDVIAEVTDTVYFANANAAADGLVDPAIRSDPGIYPDAATREGLFADRNVDAKTLRARTRLWTKVKSGV</sequence>
<evidence type="ECO:0000313" key="8">
    <source>
        <dbReference type="Proteomes" id="UP000199382"/>
    </source>
</evidence>
<evidence type="ECO:0000256" key="4">
    <source>
        <dbReference type="ARBA" id="ARBA00022764"/>
    </source>
</evidence>
<evidence type="ECO:0000256" key="6">
    <source>
        <dbReference type="SAM" id="SignalP"/>
    </source>
</evidence>
<comment type="similarity">
    <text evidence="5">Belongs to the bacterial solute-binding protein PotD/PotF family.</text>
</comment>
<dbReference type="InterPro" id="IPR001188">
    <property type="entry name" value="Sperm_putr-bd"/>
</dbReference>
<comment type="function">
    <text evidence="5">Required for the activity of the bacterial periplasmic transport system of putrescine.</text>
</comment>
<organism evidence="7 8">
    <name type="scientific">Aliiruegeria lutimaris</name>
    <dbReference type="NCBI Taxonomy" id="571298"/>
    <lineage>
        <taxon>Bacteria</taxon>
        <taxon>Pseudomonadati</taxon>
        <taxon>Pseudomonadota</taxon>
        <taxon>Alphaproteobacteria</taxon>
        <taxon>Rhodobacterales</taxon>
        <taxon>Roseobacteraceae</taxon>
        <taxon>Aliiruegeria</taxon>
    </lineage>
</organism>
<evidence type="ECO:0000256" key="1">
    <source>
        <dbReference type="ARBA" id="ARBA00004418"/>
    </source>
</evidence>
<keyword evidence="4 5" id="KW-0574">Periplasm</keyword>
<dbReference type="PANTHER" id="PTHR30222">
    <property type="entry name" value="SPERMIDINE/PUTRESCINE-BINDING PERIPLASMIC PROTEIN"/>
    <property type="match status" value="1"/>
</dbReference>
<comment type="subcellular location">
    <subcellularLocation>
        <location evidence="1 5">Periplasm</location>
    </subcellularLocation>
</comment>
<name>A0A1G8S439_9RHOB</name>
<accession>A0A1G8S439</accession>
<reference evidence="7 8" key="1">
    <citation type="submission" date="2016-10" db="EMBL/GenBank/DDBJ databases">
        <authorList>
            <person name="de Groot N.N."/>
        </authorList>
    </citation>
    <scope>NUCLEOTIDE SEQUENCE [LARGE SCALE GENOMIC DNA]</scope>
    <source>
        <strain evidence="7 8">DSM 25294</strain>
    </source>
</reference>
<dbReference type="EMBL" id="FNEK01000014">
    <property type="protein sequence ID" value="SDJ23967.1"/>
    <property type="molecule type" value="Genomic_DNA"/>
</dbReference>
<dbReference type="PANTHER" id="PTHR30222:SF12">
    <property type="entry name" value="NORSPERMIDINE SENSOR"/>
    <property type="match status" value="1"/>
</dbReference>
<keyword evidence="8" id="KW-1185">Reference proteome</keyword>
<dbReference type="STRING" id="571298.SAMN04488026_101452"/>
<keyword evidence="2 5" id="KW-0813">Transport</keyword>
<dbReference type="PRINTS" id="PR00909">
    <property type="entry name" value="SPERMDNBNDNG"/>
</dbReference>
<protein>
    <recommendedName>
        <fullName evidence="5">Putrescine-binding periplasmic protein</fullName>
    </recommendedName>
</protein>
<dbReference type="GO" id="GO:0015846">
    <property type="term" value="P:polyamine transport"/>
    <property type="evidence" value="ECO:0007669"/>
    <property type="project" value="InterPro"/>
</dbReference>
<evidence type="ECO:0000313" key="7">
    <source>
        <dbReference type="EMBL" id="SDJ23967.1"/>
    </source>
</evidence>
<dbReference type="SUPFAM" id="SSF53850">
    <property type="entry name" value="Periplasmic binding protein-like II"/>
    <property type="match status" value="1"/>
</dbReference>
<keyword evidence="3 6" id="KW-0732">Signal</keyword>